<evidence type="ECO:0000256" key="4">
    <source>
        <dbReference type="PROSITE-ProRule" id="PRU00335"/>
    </source>
</evidence>
<gene>
    <name evidence="6" type="ORF">D8S85_12035</name>
</gene>
<dbReference type="Pfam" id="PF00440">
    <property type="entry name" value="TetR_N"/>
    <property type="match status" value="1"/>
</dbReference>
<dbReference type="EMBL" id="CP032819">
    <property type="protein sequence ID" value="AZS30198.1"/>
    <property type="molecule type" value="Genomic_DNA"/>
</dbReference>
<dbReference type="InterPro" id="IPR011075">
    <property type="entry name" value="TetR_C"/>
</dbReference>
<name>A0A3S9VUJ6_9BACT</name>
<evidence type="ECO:0000259" key="5">
    <source>
        <dbReference type="PROSITE" id="PS50977"/>
    </source>
</evidence>
<dbReference type="SUPFAM" id="SSF48498">
    <property type="entry name" value="Tetracyclin repressor-like, C-terminal domain"/>
    <property type="match status" value="1"/>
</dbReference>
<dbReference type="InterPro" id="IPR009057">
    <property type="entry name" value="Homeodomain-like_sf"/>
</dbReference>
<dbReference type="InterPro" id="IPR036271">
    <property type="entry name" value="Tet_transcr_reg_TetR-rel_C_sf"/>
</dbReference>
<keyword evidence="7" id="KW-1185">Reference proteome</keyword>
<dbReference type="GO" id="GO:0003677">
    <property type="term" value="F:DNA binding"/>
    <property type="evidence" value="ECO:0007669"/>
    <property type="project" value="UniProtKB-UniRule"/>
</dbReference>
<dbReference type="PRINTS" id="PR00455">
    <property type="entry name" value="HTHTETR"/>
</dbReference>
<keyword evidence="1" id="KW-0805">Transcription regulation</keyword>
<dbReference type="InterPro" id="IPR001647">
    <property type="entry name" value="HTH_TetR"/>
</dbReference>
<dbReference type="Proteomes" id="UP000270673">
    <property type="component" value="Chromosome"/>
</dbReference>
<accession>A0A3S9VUJ6</accession>
<dbReference type="AlphaFoldDB" id="A0A3S9VUJ6"/>
<dbReference type="PROSITE" id="PS50977">
    <property type="entry name" value="HTH_TETR_2"/>
    <property type="match status" value="1"/>
</dbReference>
<dbReference type="InterPro" id="IPR050624">
    <property type="entry name" value="HTH-type_Tx_Regulator"/>
</dbReference>
<dbReference type="Gene3D" id="1.10.357.10">
    <property type="entry name" value="Tetracycline Repressor, domain 2"/>
    <property type="match status" value="1"/>
</dbReference>
<evidence type="ECO:0000256" key="1">
    <source>
        <dbReference type="ARBA" id="ARBA00023015"/>
    </source>
</evidence>
<sequence length="200" mass="23117">MSGTRDTIIEAAFLLFLKKGFKTVTLTDLEKAVGMTKGTFYYHFLNKEEVLKEGVTRYYRMLNSRRAEEMSRVHSLREFVDLTIHNLESIGHYGAKRLDSDIPEILCLSLMVEVISLYPEFKQMVSDTKISWMSKLEGVILEAKRAKEIRDDVDTSILAKNLLNISIGLINYIVMHQDISYALSSVRYQYEQLYSLVKAR</sequence>
<keyword evidence="3" id="KW-0804">Transcription</keyword>
<proteinExistence type="predicted"/>
<dbReference type="PANTHER" id="PTHR43479">
    <property type="entry name" value="ACREF/ENVCD OPERON REPRESSOR-RELATED"/>
    <property type="match status" value="1"/>
</dbReference>
<evidence type="ECO:0000256" key="3">
    <source>
        <dbReference type="ARBA" id="ARBA00023163"/>
    </source>
</evidence>
<feature type="DNA-binding region" description="H-T-H motif" evidence="4">
    <location>
        <begin position="25"/>
        <end position="44"/>
    </location>
</feature>
<protein>
    <submittedName>
        <fullName evidence="6">TetR/AcrR family transcriptional regulator</fullName>
    </submittedName>
</protein>
<dbReference type="Pfam" id="PF16925">
    <property type="entry name" value="TetR_C_13"/>
    <property type="match status" value="1"/>
</dbReference>
<feature type="domain" description="HTH tetR-type" evidence="5">
    <location>
        <begin position="2"/>
        <end position="62"/>
    </location>
</feature>
<dbReference type="RefSeq" id="WP_106480842.1">
    <property type="nucleotide sequence ID" value="NZ_CP032819.1"/>
</dbReference>
<keyword evidence="2 4" id="KW-0238">DNA-binding</keyword>
<organism evidence="6 7">
    <name type="scientific">Butyricimonas faecalis</name>
    <dbReference type="NCBI Taxonomy" id="2093856"/>
    <lineage>
        <taxon>Bacteria</taxon>
        <taxon>Pseudomonadati</taxon>
        <taxon>Bacteroidota</taxon>
        <taxon>Bacteroidia</taxon>
        <taxon>Bacteroidales</taxon>
        <taxon>Odoribacteraceae</taxon>
        <taxon>Butyricimonas</taxon>
    </lineage>
</organism>
<dbReference type="SUPFAM" id="SSF46689">
    <property type="entry name" value="Homeodomain-like"/>
    <property type="match status" value="1"/>
</dbReference>
<evidence type="ECO:0000256" key="2">
    <source>
        <dbReference type="ARBA" id="ARBA00023125"/>
    </source>
</evidence>
<dbReference type="PANTHER" id="PTHR43479:SF11">
    <property type="entry name" value="ACREF_ENVCD OPERON REPRESSOR-RELATED"/>
    <property type="match status" value="1"/>
</dbReference>
<dbReference type="KEGG" id="buy:D8S85_12035"/>
<reference evidence="6 7" key="1">
    <citation type="submission" date="2018-10" db="EMBL/GenBank/DDBJ databases">
        <title>Butyricimonas faecalis sp. nov., isolated from human faeces and emended description of the genus Butyricimonas.</title>
        <authorList>
            <person name="Le Roy T."/>
            <person name="Van der Smissen P."/>
            <person name="Paquot A."/>
            <person name="Delzenne N."/>
            <person name="Muccioli G."/>
            <person name="Collet J.-F."/>
            <person name="Cani P.D."/>
        </authorList>
    </citation>
    <scope>NUCLEOTIDE SEQUENCE [LARGE SCALE GENOMIC DNA]</scope>
    <source>
        <strain evidence="6 7">H184</strain>
    </source>
</reference>
<evidence type="ECO:0000313" key="6">
    <source>
        <dbReference type="EMBL" id="AZS30198.1"/>
    </source>
</evidence>
<evidence type="ECO:0000313" key="7">
    <source>
        <dbReference type="Proteomes" id="UP000270673"/>
    </source>
</evidence>
<dbReference type="OrthoDB" id="1092847at2"/>